<keyword evidence="3" id="KW-1185">Reference proteome</keyword>
<dbReference type="AlphaFoldDB" id="A0A3D9RQ35"/>
<dbReference type="InterPro" id="IPR011990">
    <property type="entry name" value="TPR-like_helical_dom_sf"/>
</dbReference>
<dbReference type="EMBL" id="QTTQ01000010">
    <property type="protein sequence ID" value="REE82020.1"/>
    <property type="molecule type" value="Genomic_DNA"/>
</dbReference>
<dbReference type="Gene3D" id="1.25.40.10">
    <property type="entry name" value="Tetratricopeptide repeat domain"/>
    <property type="match status" value="1"/>
</dbReference>
<sequence>MKIKNISIFFLIIVAISCSSPTNSPEFIESASGRYLYNSDEIIDVYFNENELYLKWRGADNIKPLKVGDETFFVKEMNEKIQFLTNPQDKSMYLVLVPKAAKDTLQYNFRKLKSDEKIPSEYLKDQNFEKALEGYLNIKKIDSLDPSIDENNFNKLGYKELRNKNYNQALTIFKINIELYPNSSNVYDSYADALKQRGDTLQAIEYYKKSLAIDSGNKRAKRFIEKYETKE</sequence>
<evidence type="ECO:0000313" key="3">
    <source>
        <dbReference type="Proteomes" id="UP000256429"/>
    </source>
</evidence>
<dbReference type="OrthoDB" id="9784036at2"/>
<evidence type="ECO:0000313" key="2">
    <source>
        <dbReference type="EMBL" id="REE82020.1"/>
    </source>
</evidence>
<keyword evidence="1" id="KW-0802">TPR repeat</keyword>
<accession>A0A3D9RQ35</accession>
<reference evidence="2 3" key="1">
    <citation type="submission" date="2018-08" db="EMBL/GenBank/DDBJ databases">
        <title>Genomic Encyclopedia of Type Strains, Phase III (KMG-III): the genomes of soil and plant-associated and newly described type strains.</title>
        <authorList>
            <person name="Whitman W."/>
        </authorList>
    </citation>
    <scope>NUCLEOTIDE SEQUENCE [LARGE SCALE GENOMIC DNA]</scope>
    <source>
        <strain evidence="2 3">325-5</strain>
    </source>
</reference>
<dbReference type="InterPro" id="IPR019734">
    <property type="entry name" value="TPR_rpt"/>
</dbReference>
<dbReference type="SUPFAM" id="SSF48452">
    <property type="entry name" value="TPR-like"/>
    <property type="match status" value="1"/>
</dbReference>
<comment type="caution">
    <text evidence="2">The sequence shown here is derived from an EMBL/GenBank/DDBJ whole genome shotgun (WGS) entry which is preliminary data.</text>
</comment>
<feature type="repeat" description="TPR" evidence="1">
    <location>
        <begin position="184"/>
        <end position="217"/>
    </location>
</feature>
<evidence type="ECO:0000256" key="1">
    <source>
        <dbReference type="PROSITE-ProRule" id="PRU00339"/>
    </source>
</evidence>
<dbReference type="Proteomes" id="UP000256429">
    <property type="component" value="Unassembled WGS sequence"/>
</dbReference>
<feature type="repeat" description="TPR" evidence="1">
    <location>
        <begin position="150"/>
        <end position="183"/>
    </location>
</feature>
<organism evidence="2 3">
    <name type="scientific">Lutibacter oceani</name>
    <dbReference type="NCBI Taxonomy" id="1853311"/>
    <lineage>
        <taxon>Bacteria</taxon>
        <taxon>Pseudomonadati</taxon>
        <taxon>Bacteroidota</taxon>
        <taxon>Flavobacteriia</taxon>
        <taxon>Flavobacteriales</taxon>
        <taxon>Flavobacteriaceae</taxon>
        <taxon>Lutibacter</taxon>
    </lineage>
</organism>
<protein>
    <submittedName>
        <fullName evidence="2">Uncharacterized protein</fullName>
    </submittedName>
</protein>
<dbReference type="RefSeq" id="WP_115879816.1">
    <property type="nucleotide sequence ID" value="NZ_QTTQ01000010.1"/>
</dbReference>
<name>A0A3D9RQ35_9FLAO</name>
<proteinExistence type="predicted"/>
<dbReference type="PROSITE" id="PS51257">
    <property type="entry name" value="PROKAR_LIPOPROTEIN"/>
    <property type="match status" value="1"/>
</dbReference>
<dbReference type="PROSITE" id="PS50005">
    <property type="entry name" value="TPR"/>
    <property type="match status" value="2"/>
</dbReference>
<gene>
    <name evidence="2" type="ORF">BX611_1563</name>
</gene>